<dbReference type="PANTHER" id="PTHR47972">
    <property type="entry name" value="KINESIN-LIKE PROTEIN KLP-3"/>
    <property type="match status" value="1"/>
</dbReference>
<dbReference type="Pfam" id="PF00225">
    <property type="entry name" value="Kinesin"/>
    <property type="match status" value="2"/>
</dbReference>
<dbReference type="InterPro" id="IPR019821">
    <property type="entry name" value="Kinesin_motor_CS"/>
</dbReference>
<keyword evidence="2 5" id="KW-0547">Nucleotide-binding</keyword>
<feature type="compositionally biased region" description="Polar residues" evidence="7">
    <location>
        <begin position="911"/>
        <end position="922"/>
    </location>
</feature>
<dbReference type="SMART" id="SM00033">
    <property type="entry name" value="CH"/>
    <property type="match status" value="1"/>
</dbReference>
<dbReference type="PROSITE" id="PS50067">
    <property type="entry name" value="KINESIN_MOTOR_2"/>
    <property type="match status" value="1"/>
</dbReference>
<feature type="region of interest" description="Disordered" evidence="7">
    <location>
        <begin position="157"/>
        <end position="177"/>
    </location>
</feature>
<dbReference type="PANTHER" id="PTHR47972:SF37">
    <property type="entry name" value="KINESIN MOTOR DOMAIN-CONTAINING PROTEIN"/>
    <property type="match status" value="1"/>
</dbReference>
<feature type="domain" description="Calponin-homology (CH)" evidence="9">
    <location>
        <begin position="39"/>
        <end position="142"/>
    </location>
</feature>
<feature type="coiled-coil region" evidence="6">
    <location>
        <begin position="293"/>
        <end position="384"/>
    </location>
</feature>
<evidence type="ECO:0000256" key="6">
    <source>
        <dbReference type="SAM" id="Coils"/>
    </source>
</evidence>
<gene>
    <name evidence="11" type="ORF">DY000_02012293</name>
</gene>
<dbReference type="InterPro" id="IPR001752">
    <property type="entry name" value="Kinesin_motor_dom"/>
</dbReference>
<dbReference type="InterPro" id="IPR001715">
    <property type="entry name" value="CH_dom"/>
</dbReference>
<accession>A0ABQ7D2N8</accession>
<feature type="region of interest" description="Disordered" evidence="7">
    <location>
        <begin position="1014"/>
        <end position="1098"/>
    </location>
</feature>
<feature type="compositionally biased region" description="Basic and acidic residues" evidence="7">
    <location>
        <begin position="923"/>
        <end position="941"/>
    </location>
</feature>
<feature type="coiled-coil region" evidence="6">
    <location>
        <begin position="839"/>
        <end position="869"/>
    </location>
</feature>
<name>A0ABQ7D2N8_BRACR</name>
<organism evidence="11 12">
    <name type="scientific">Brassica cretica</name>
    <name type="common">Mustard</name>
    <dbReference type="NCBI Taxonomy" id="69181"/>
    <lineage>
        <taxon>Eukaryota</taxon>
        <taxon>Viridiplantae</taxon>
        <taxon>Streptophyta</taxon>
        <taxon>Embryophyta</taxon>
        <taxon>Tracheophyta</taxon>
        <taxon>Spermatophyta</taxon>
        <taxon>Magnoliopsida</taxon>
        <taxon>eudicotyledons</taxon>
        <taxon>Gunneridae</taxon>
        <taxon>Pentapetalae</taxon>
        <taxon>rosids</taxon>
        <taxon>malvids</taxon>
        <taxon>Brassicales</taxon>
        <taxon>Brassicaceae</taxon>
        <taxon>Brassiceae</taxon>
        <taxon>Brassica</taxon>
    </lineage>
</organism>
<dbReference type="Pfam" id="PF00307">
    <property type="entry name" value="CH"/>
    <property type="match status" value="1"/>
</dbReference>
<dbReference type="InterPro" id="IPR027417">
    <property type="entry name" value="P-loop_NTPase"/>
</dbReference>
<dbReference type="Proteomes" id="UP000266723">
    <property type="component" value="Unassembled WGS sequence"/>
</dbReference>
<feature type="transmembrane region" description="Helical" evidence="8">
    <location>
        <begin position="1211"/>
        <end position="1229"/>
    </location>
</feature>
<dbReference type="InterPro" id="IPR036961">
    <property type="entry name" value="Kinesin_motor_dom_sf"/>
</dbReference>
<evidence type="ECO:0008006" key="13">
    <source>
        <dbReference type="Google" id="ProtNLM"/>
    </source>
</evidence>
<evidence type="ECO:0000256" key="8">
    <source>
        <dbReference type="SAM" id="Phobius"/>
    </source>
</evidence>
<reference evidence="11 12" key="1">
    <citation type="journal article" date="2020" name="BMC Genomics">
        <title>Intraspecific diversification of the crop wild relative Brassica cretica Lam. using demographic model selection.</title>
        <authorList>
            <person name="Kioukis A."/>
            <person name="Michalopoulou V.A."/>
            <person name="Briers L."/>
            <person name="Pirintsos S."/>
            <person name="Studholme D.J."/>
            <person name="Pavlidis P."/>
            <person name="Sarris P.F."/>
        </authorList>
    </citation>
    <scope>NUCLEOTIDE SEQUENCE [LARGE SCALE GENOMIC DNA]</scope>
    <source>
        <strain evidence="12">cv. PFS-1207/04</strain>
    </source>
</reference>
<evidence type="ECO:0000256" key="4">
    <source>
        <dbReference type="ARBA" id="ARBA00023175"/>
    </source>
</evidence>
<dbReference type="InterPro" id="IPR036872">
    <property type="entry name" value="CH_dom_sf"/>
</dbReference>
<evidence type="ECO:0000256" key="3">
    <source>
        <dbReference type="ARBA" id="ARBA00022840"/>
    </source>
</evidence>
<feature type="region of interest" description="Disordered" evidence="7">
    <location>
        <begin position="875"/>
        <end position="941"/>
    </location>
</feature>
<dbReference type="PRINTS" id="PR00380">
    <property type="entry name" value="KINESINHEAVY"/>
</dbReference>
<comment type="caution">
    <text evidence="11">The sequence shown here is derived from an EMBL/GenBank/DDBJ whole genome shotgun (WGS) entry which is preliminary data.</text>
</comment>
<evidence type="ECO:0000313" key="12">
    <source>
        <dbReference type="Proteomes" id="UP000266723"/>
    </source>
</evidence>
<keyword evidence="6" id="KW-0175">Coiled coil</keyword>
<feature type="binding site" evidence="5">
    <location>
        <begin position="556"/>
        <end position="563"/>
    </location>
    <ligand>
        <name>ATP</name>
        <dbReference type="ChEBI" id="CHEBI:30616"/>
    </ligand>
</feature>
<evidence type="ECO:0000313" key="11">
    <source>
        <dbReference type="EMBL" id="KAF3565743.1"/>
    </source>
</evidence>
<dbReference type="PROSITE" id="PS50021">
    <property type="entry name" value="CH"/>
    <property type="match status" value="1"/>
</dbReference>
<feature type="compositionally biased region" description="Basic and acidic residues" evidence="7">
    <location>
        <begin position="1014"/>
        <end position="1041"/>
    </location>
</feature>
<keyword evidence="8" id="KW-0812">Transmembrane</keyword>
<feature type="transmembrane region" description="Helical" evidence="8">
    <location>
        <begin position="1154"/>
        <end position="1172"/>
    </location>
</feature>
<dbReference type="SUPFAM" id="SSF47576">
    <property type="entry name" value="Calponin-homology domain, CH-domain"/>
    <property type="match status" value="1"/>
</dbReference>
<keyword evidence="8" id="KW-1133">Transmembrane helix</keyword>
<evidence type="ECO:0000259" key="10">
    <source>
        <dbReference type="PROSITE" id="PS50067"/>
    </source>
</evidence>
<sequence>MNINLEQDANMSGVYAPSDATSFLSFDGSETRSSLDDTKKGHQNLVEWLNQTLPYLNLPSEASEDEVRACLRDGTVLCNLLNQLSPGSMRMGGSFEPAYVKIERFLTAMDEMALPRFEVSDIEQGDMVPVFQSLKALKASFSDGGNDKNSLCARRRWSLPEDHSDPRGDDRNFTDGFQSKEGFEIDISDAKISELLKSNSLRNAPTRTLFDMLDKLLDESVKKMNGHVSHAMASLLSALVQVIEQRISNQADNLKNQNILFRVREDKYRSRIKVLETLAAGATQENEIVTNCMERTKLEKNRIEEREKSEEKDVVRLKKEKELSDAEIRKLKQELKVVKETHANQCLELEAQAQNSKVELESKLKDAELQVAESTRKVKELEKLYLSKSQKWEKKECTYQSFIDNQFGALQALNATSASIKQEVLRTQKKYFMDLNYYGLKLKGVADAAKNYHVVLEENRRLYNEVQELKGNIRVYCRIRPFLPGQNSRQTSIEYIGENGELVVANPFKQGKDTHRLFKFNKVFGQAATQEEVFLDTRPLIRSILDGYNVCIFAYGQTGSGKTYTMSGPSITSKEDWGVNYRALNDLFNLTQIRQNTVVYEVGVQMVEIYNEQVRDILSDDGVWNTALPNGLAVPDASMHSVRSTEDVLELMNIGLMNRTVGATALNERSSRSHWFVDFFPQLVYLMILCKPSYPRIKAMLPILYSVLSVHVRGVDVETDSVLRGSLHLVDLAGSERVDRSEVTGDRLKEAQHINKSLSALGDVIFALAHKNPHVPYRNSKLTQVLQSSLGGQAKTLMFVQVNPDGESYAETVSTLKFAERVSGVELGAAKSNKEGRDVRKLMEQVSSLKDVIAKKDEELQNVQKLKENNATVPKRGLSNLRLLGPSSPRRHSIGPSPNGRRGKPSGLFGRSTSDVDNCSEYSSKHSDSGSPRSSDELKHRKDLHQLSKFAGGSKEIDLEDDIELIGLGDADSEDRLSDISDSCLSMGTETDGSISSAVELTLFPETEKPLEITERPEAHLAPEKPEKSAKMVKTVPKDKTSIPSKIPKQTLKPPGQTRPSRLSIATSSSSKALTSAKRPTISTSTSMKPLNRRRDNESKMIEKIVRDVSDKLNATIWTKTGYSTGMAFLVVINLLLEIASAGADQLSSTRKPYFAKVSLLMLVLSLILSTLDFTYKIRAHKARFRFKWPIPCFFYPSRGYNRIFGSSTDAILFFCVVGQLIVSTINCSFTDRRRDGPIKVSVWPLVFAIGMVVSKFMEKPTISKES</sequence>
<feature type="compositionally biased region" description="Basic and acidic residues" evidence="7">
    <location>
        <begin position="158"/>
        <end position="173"/>
    </location>
</feature>
<dbReference type="EMBL" id="QGKV02000759">
    <property type="protein sequence ID" value="KAF3565743.1"/>
    <property type="molecule type" value="Genomic_DNA"/>
</dbReference>
<keyword evidence="8" id="KW-0472">Membrane</keyword>
<evidence type="ECO:0000256" key="5">
    <source>
        <dbReference type="PROSITE-ProRule" id="PRU00283"/>
    </source>
</evidence>
<keyword evidence="4 5" id="KW-0505">Motor protein</keyword>
<keyword evidence="12" id="KW-1185">Reference proteome</keyword>
<dbReference type="SMART" id="SM00129">
    <property type="entry name" value="KISc"/>
    <property type="match status" value="1"/>
</dbReference>
<dbReference type="PROSITE" id="PS00411">
    <property type="entry name" value="KINESIN_MOTOR_1"/>
    <property type="match status" value="1"/>
</dbReference>
<keyword evidence="3 5" id="KW-0067">ATP-binding</keyword>
<evidence type="ECO:0000256" key="7">
    <source>
        <dbReference type="SAM" id="MobiDB-lite"/>
    </source>
</evidence>
<dbReference type="Gene3D" id="3.40.850.10">
    <property type="entry name" value="Kinesin motor domain"/>
    <property type="match status" value="1"/>
</dbReference>
<evidence type="ECO:0000256" key="1">
    <source>
        <dbReference type="ARBA" id="ARBA00010899"/>
    </source>
</evidence>
<dbReference type="SUPFAM" id="SSF52540">
    <property type="entry name" value="P-loop containing nucleoside triphosphate hydrolases"/>
    <property type="match status" value="1"/>
</dbReference>
<feature type="compositionally biased region" description="Low complexity" evidence="7">
    <location>
        <begin position="1061"/>
        <end position="1079"/>
    </location>
</feature>
<feature type="domain" description="Kinesin motor" evidence="10">
    <location>
        <begin position="472"/>
        <end position="825"/>
    </location>
</feature>
<comment type="similarity">
    <text evidence="1">Belongs to the TRAFAC class myosin-kinesin ATPase superfamily. Kinesin family. KIN-14 subfamily.</text>
</comment>
<protein>
    <recommendedName>
        <fullName evidence="13">Kinesin motor domain-containing protein</fullName>
    </recommendedName>
</protein>
<dbReference type="InterPro" id="IPR027640">
    <property type="entry name" value="Kinesin-like_fam"/>
</dbReference>
<evidence type="ECO:0000259" key="9">
    <source>
        <dbReference type="PROSITE" id="PS50021"/>
    </source>
</evidence>
<feature type="transmembrane region" description="Helical" evidence="8">
    <location>
        <begin position="1241"/>
        <end position="1258"/>
    </location>
</feature>
<evidence type="ECO:0000256" key="2">
    <source>
        <dbReference type="ARBA" id="ARBA00022741"/>
    </source>
</evidence>
<proteinExistence type="inferred from homology"/>
<dbReference type="Gene3D" id="1.10.418.10">
    <property type="entry name" value="Calponin-like domain"/>
    <property type="match status" value="1"/>
</dbReference>